<dbReference type="Gene3D" id="3.40.50.1820">
    <property type="entry name" value="alpha/beta hydrolase"/>
    <property type="match status" value="1"/>
</dbReference>
<dbReference type="InterPro" id="IPR001375">
    <property type="entry name" value="Peptidase_S9_cat"/>
</dbReference>
<dbReference type="PANTHER" id="PTHR47381">
    <property type="entry name" value="ALPHA/BETA-HYDROLASES SUPERFAMILY PROTEIN"/>
    <property type="match status" value="1"/>
</dbReference>
<sequence length="255" mass="29527">MVIVEKTKIAHIPALHIVQNQLKNEKAPLILFVHGFGSAKEHNLHYAYLYAEEGFRVVLPEAEYHGERDKGLEELEMNFKFWDIVINEIKELQGIKDELVGKGLVDETRIGVAGTSMGGIVTLGALTQYPWIKTAVSLMGSPYYEEFCRGQIEELKRHDIELPFTDAELEEKYSELKKYDLSLQPEKLNGRPLFFWHGEKDKMVPFKYTYEFYQEIKPLYKGKAEDLSFIADTRADHKVTREGLLASVEWFKKHL</sequence>
<dbReference type="InterPro" id="IPR029058">
    <property type="entry name" value="AB_hydrolase_fold"/>
</dbReference>
<reference evidence="2 3" key="1">
    <citation type="journal article" date="2019" name="Indoor Air">
        <title>Impacts of indoor surface finishes on bacterial viability.</title>
        <authorList>
            <person name="Hu J."/>
            <person name="Maamar S.B."/>
            <person name="Glawe A.J."/>
            <person name="Gottel N."/>
            <person name="Gilbert J.A."/>
            <person name="Hartmann E.M."/>
        </authorList>
    </citation>
    <scope>NUCLEOTIDE SEQUENCE [LARGE SCALE GENOMIC DNA]</scope>
    <source>
        <strain evidence="2 3">AF060A6</strain>
    </source>
</reference>
<dbReference type="GO" id="GO:0006508">
    <property type="term" value="P:proteolysis"/>
    <property type="evidence" value="ECO:0007669"/>
    <property type="project" value="InterPro"/>
</dbReference>
<comment type="caution">
    <text evidence="2">The sequence shown here is derived from an EMBL/GenBank/DDBJ whole genome shotgun (WGS) entry which is preliminary data.</text>
</comment>
<dbReference type="OrthoDB" id="31158at2"/>
<keyword evidence="3" id="KW-1185">Reference proteome</keyword>
<dbReference type="RefSeq" id="WP_136380549.1">
    <property type="nucleotide sequence ID" value="NZ_SLUB01000032.1"/>
</dbReference>
<dbReference type="Proteomes" id="UP000306477">
    <property type="component" value="Unassembled WGS sequence"/>
</dbReference>
<dbReference type="AlphaFoldDB" id="A0A4S3PPV1"/>
<evidence type="ECO:0000313" key="2">
    <source>
        <dbReference type="EMBL" id="THE11226.1"/>
    </source>
</evidence>
<dbReference type="GO" id="GO:0008236">
    <property type="term" value="F:serine-type peptidase activity"/>
    <property type="evidence" value="ECO:0007669"/>
    <property type="project" value="InterPro"/>
</dbReference>
<accession>A0A4S3PPV1</accession>
<dbReference type="STRING" id="1033734.GCA_000285535_01293"/>
<evidence type="ECO:0000259" key="1">
    <source>
        <dbReference type="Pfam" id="PF00326"/>
    </source>
</evidence>
<organism evidence="2 3">
    <name type="scientific">Bacillus timonensis</name>
    <dbReference type="NCBI Taxonomy" id="1033734"/>
    <lineage>
        <taxon>Bacteria</taxon>
        <taxon>Bacillati</taxon>
        <taxon>Bacillota</taxon>
        <taxon>Bacilli</taxon>
        <taxon>Bacillales</taxon>
        <taxon>Bacillaceae</taxon>
        <taxon>Bacillus</taxon>
    </lineage>
</organism>
<dbReference type="PANTHER" id="PTHR47381:SF3">
    <property type="entry name" value="ALPHA_BETA-HYDROLASES SUPERFAMILY PROTEIN"/>
    <property type="match status" value="1"/>
</dbReference>
<dbReference type="SUPFAM" id="SSF53474">
    <property type="entry name" value="alpha/beta-Hydrolases"/>
    <property type="match status" value="1"/>
</dbReference>
<protein>
    <submittedName>
        <fullName evidence="2">Esterase</fullName>
    </submittedName>
</protein>
<dbReference type="Pfam" id="PF00326">
    <property type="entry name" value="Peptidase_S9"/>
    <property type="match status" value="1"/>
</dbReference>
<dbReference type="EMBL" id="SLUB01000032">
    <property type="protein sequence ID" value="THE11226.1"/>
    <property type="molecule type" value="Genomic_DNA"/>
</dbReference>
<proteinExistence type="predicted"/>
<name>A0A4S3PPV1_9BACI</name>
<evidence type="ECO:0000313" key="3">
    <source>
        <dbReference type="Proteomes" id="UP000306477"/>
    </source>
</evidence>
<feature type="domain" description="Peptidase S9 prolyl oligopeptidase catalytic" evidence="1">
    <location>
        <begin position="47"/>
        <end position="254"/>
    </location>
</feature>
<gene>
    <name evidence="2" type="ORF">E1I69_15890</name>
</gene>